<dbReference type="PROSITE" id="PS51253">
    <property type="entry name" value="HTH_CENPB"/>
    <property type="match status" value="1"/>
</dbReference>
<dbReference type="Gene3D" id="1.10.10.60">
    <property type="entry name" value="Homeodomain-like"/>
    <property type="match status" value="1"/>
</dbReference>
<evidence type="ECO:0000256" key="1">
    <source>
        <dbReference type="ARBA" id="ARBA00004123"/>
    </source>
</evidence>
<dbReference type="InParanoid" id="A0A6P8ZCN5"/>
<dbReference type="InterPro" id="IPR009057">
    <property type="entry name" value="Homeodomain-like_sf"/>
</dbReference>
<dbReference type="PANTHER" id="PTHR19303">
    <property type="entry name" value="TRANSPOSON"/>
    <property type="match status" value="1"/>
</dbReference>
<dbReference type="InterPro" id="IPR050863">
    <property type="entry name" value="CenT-Element_Derived"/>
</dbReference>
<reference evidence="7" key="1">
    <citation type="submission" date="2025-08" db="UniProtKB">
        <authorList>
            <consortium name="RefSeq"/>
        </authorList>
    </citation>
    <scope>IDENTIFICATION</scope>
    <source>
        <tissue evidence="7">Total insect</tissue>
    </source>
</reference>
<dbReference type="Gene3D" id="1.10.10.10">
    <property type="entry name" value="Winged helix-like DNA-binding domain superfamily/Winged helix DNA-binding domain"/>
    <property type="match status" value="1"/>
</dbReference>
<accession>A0A6P8ZCN5</accession>
<evidence type="ECO:0000256" key="3">
    <source>
        <dbReference type="ARBA" id="ARBA00023242"/>
    </source>
</evidence>
<feature type="compositionally biased region" description="Polar residues" evidence="4">
    <location>
        <begin position="12"/>
        <end position="21"/>
    </location>
</feature>
<dbReference type="SMART" id="SM00674">
    <property type="entry name" value="CENPB"/>
    <property type="match status" value="1"/>
</dbReference>
<dbReference type="GO" id="GO:0005634">
    <property type="term" value="C:nucleus"/>
    <property type="evidence" value="ECO:0007669"/>
    <property type="project" value="UniProtKB-SubCell"/>
</dbReference>
<dbReference type="InterPro" id="IPR007889">
    <property type="entry name" value="HTH_Psq"/>
</dbReference>
<dbReference type="GeneID" id="117648258"/>
<keyword evidence="2" id="KW-0238">DNA-binding</keyword>
<name>A0A6P8ZCN5_THRPL</name>
<dbReference type="SUPFAM" id="SSF46689">
    <property type="entry name" value="Homeodomain-like"/>
    <property type="match status" value="1"/>
</dbReference>
<dbReference type="RefSeq" id="XP_034246567.1">
    <property type="nucleotide sequence ID" value="XM_034390676.1"/>
</dbReference>
<evidence type="ECO:0000256" key="4">
    <source>
        <dbReference type="SAM" id="MobiDB-lite"/>
    </source>
</evidence>
<gene>
    <name evidence="7" type="primary">LOC117648258</name>
</gene>
<protein>
    <submittedName>
        <fullName evidence="7">Jerky protein homolog isoform X1</fullName>
    </submittedName>
</protein>
<evidence type="ECO:0000256" key="2">
    <source>
        <dbReference type="ARBA" id="ARBA00023125"/>
    </source>
</evidence>
<dbReference type="AlphaFoldDB" id="A0A6P8ZCN5"/>
<evidence type="ECO:0000259" key="5">
    <source>
        <dbReference type="PROSITE" id="PS51253"/>
    </source>
</evidence>
<dbReference type="Proteomes" id="UP000515158">
    <property type="component" value="Unplaced"/>
</dbReference>
<dbReference type="OrthoDB" id="6601468at2759"/>
<dbReference type="Pfam" id="PF04218">
    <property type="entry name" value="CENP-B_N"/>
    <property type="match status" value="1"/>
</dbReference>
<dbReference type="Pfam" id="PF03221">
    <property type="entry name" value="HTH_Tnp_Tc5"/>
    <property type="match status" value="1"/>
</dbReference>
<dbReference type="KEGG" id="tpal:117648258"/>
<proteinExistence type="predicted"/>
<dbReference type="PANTHER" id="PTHR19303:SF73">
    <property type="entry name" value="PROTEIN PDC2"/>
    <property type="match status" value="1"/>
</dbReference>
<dbReference type="InterPro" id="IPR006600">
    <property type="entry name" value="HTH_CenpB_DNA-bd_dom"/>
</dbReference>
<feature type="compositionally biased region" description="Low complexity" evidence="4">
    <location>
        <begin position="181"/>
        <end position="190"/>
    </location>
</feature>
<evidence type="ECO:0000313" key="7">
    <source>
        <dbReference type="RefSeq" id="XP_034246567.1"/>
    </source>
</evidence>
<feature type="domain" description="HTH CENPB-type" evidence="5">
    <location>
        <begin position="90"/>
        <end position="162"/>
    </location>
</feature>
<feature type="region of interest" description="Disordered" evidence="4">
    <location>
        <begin position="1"/>
        <end position="37"/>
    </location>
</feature>
<keyword evidence="6" id="KW-1185">Reference proteome</keyword>
<sequence length="212" mass="23095">MPATTAPRPCRQSASGSTSARRTCGPTVPRRRSSSNTDVVVKLSVVRRAASGEDKEALAREVGVSLKTLKRWCKASESLAQFEVTASHNRARNRRFPVLPDLDKAMLEWVVQQRVRDSRLHGGHITEKARQVNAALGGPASFKASNGWLRCFLRRHGLHRRVSAAEPAAGEHDDNQDDVAGEQVSAAESAAEVHMDDAEDASGGEVWQPIQL</sequence>
<dbReference type="InterPro" id="IPR036388">
    <property type="entry name" value="WH-like_DNA-bd_sf"/>
</dbReference>
<feature type="region of interest" description="Disordered" evidence="4">
    <location>
        <begin position="164"/>
        <end position="212"/>
    </location>
</feature>
<comment type="subcellular location">
    <subcellularLocation>
        <location evidence="1">Nucleus</location>
    </subcellularLocation>
</comment>
<dbReference type="GO" id="GO:0003677">
    <property type="term" value="F:DNA binding"/>
    <property type="evidence" value="ECO:0007669"/>
    <property type="project" value="UniProtKB-KW"/>
</dbReference>
<evidence type="ECO:0000313" key="6">
    <source>
        <dbReference type="Proteomes" id="UP000515158"/>
    </source>
</evidence>
<organism evidence="7">
    <name type="scientific">Thrips palmi</name>
    <name type="common">Melon thrips</name>
    <dbReference type="NCBI Taxonomy" id="161013"/>
    <lineage>
        <taxon>Eukaryota</taxon>
        <taxon>Metazoa</taxon>
        <taxon>Ecdysozoa</taxon>
        <taxon>Arthropoda</taxon>
        <taxon>Hexapoda</taxon>
        <taxon>Insecta</taxon>
        <taxon>Pterygota</taxon>
        <taxon>Neoptera</taxon>
        <taxon>Paraneoptera</taxon>
        <taxon>Thysanoptera</taxon>
        <taxon>Terebrantia</taxon>
        <taxon>Thripoidea</taxon>
        <taxon>Thripidae</taxon>
        <taxon>Thrips</taxon>
    </lineage>
</organism>
<keyword evidence="3" id="KW-0539">Nucleus</keyword>